<dbReference type="CDD" id="cd06580">
    <property type="entry name" value="TM_PBP1_transp_TpRbsC_like"/>
    <property type="match status" value="1"/>
</dbReference>
<proteinExistence type="predicted"/>
<feature type="transmembrane region" description="Helical" evidence="7">
    <location>
        <begin position="189"/>
        <end position="209"/>
    </location>
</feature>
<evidence type="ECO:0000313" key="8">
    <source>
        <dbReference type="EMBL" id="MFB9312608.1"/>
    </source>
</evidence>
<dbReference type="Proteomes" id="UP001589750">
    <property type="component" value="Unassembled WGS sequence"/>
</dbReference>
<feature type="transmembrane region" description="Helical" evidence="7">
    <location>
        <begin position="269"/>
        <end position="287"/>
    </location>
</feature>
<keyword evidence="9" id="KW-1185">Reference proteome</keyword>
<keyword evidence="3 7" id="KW-0812">Transmembrane</keyword>
<evidence type="ECO:0000256" key="1">
    <source>
        <dbReference type="ARBA" id="ARBA00004651"/>
    </source>
</evidence>
<gene>
    <name evidence="8" type="ORF">ACFFRI_06085</name>
</gene>
<dbReference type="RefSeq" id="WP_140007632.1">
    <property type="nucleotide sequence ID" value="NZ_JBHMDG010000007.1"/>
</dbReference>
<evidence type="ECO:0000256" key="2">
    <source>
        <dbReference type="ARBA" id="ARBA00022475"/>
    </source>
</evidence>
<feature type="transmembrane region" description="Helical" evidence="7">
    <location>
        <begin position="368"/>
        <end position="386"/>
    </location>
</feature>
<keyword evidence="4 7" id="KW-1133">Transmembrane helix</keyword>
<keyword evidence="5 7" id="KW-0472">Membrane</keyword>
<dbReference type="EMBL" id="JBHMDG010000007">
    <property type="protein sequence ID" value="MFB9312608.1"/>
    <property type="molecule type" value="Genomic_DNA"/>
</dbReference>
<feature type="transmembrane region" description="Helical" evidence="7">
    <location>
        <begin position="316"/>
        <end position="337"/>
    </location>
</feature>
<keyword evidence="2" id="KW-1003">Cell membrane</keyword>
<sequence length="435" mass="44321">MSNPDEGGRGARPGDAEPTSETPEAPGPETAAVETVPPADSVADEEVKASLARADRTTSPLDLASYLPTLKVTFGAVLLALLIGAVLIALSDDRVIESLPYFFSYPWDFFSRSGDAIWSAYSSLVTGSVGSWGAISTTLERAAPLICAGLGVTLAFRAGLFNIGAQGQLLVGAMAAGYVGFTWDLPGGLHLLVAAVAGILGGALWGGIVGVLKARTGAHEVITTIMFNYLAASVVLYALGKDAFQRPGSDNPLSPPVDDSARFPQVFDVHVGVLLAFAAAVFVWWVLERSTLGFELRAVGANADASRTAGMNIAKVYTLAMVLAGGLAGLAAVSNILGRGDSISLGVGGSIGFDAITVALLGRATPLGTVLAGLLFGAMAVGGVAMEASGTPEELTDVLQALIVLFVAAPALVKGVLRFKEAGGGSTVMAKGWGS</sequence>
<evidence type="ECO:0000256" key="7">
    <source>
        <dbReference type="SAM" id="Phobius"/>
    </source>
</evidence>
<evidence type="ECO:0000256" key="6">
    <source>
        <dbReference type="SAM" id="MobiDB-lite"/>
    </source>
</evidence>
<feature type="transmembrane region" description="Helical" evidence="7">
    <location>
        <begin position="167"/>
        <end position="183"/>
    </location>
</feature>
<organism evidence="8 9">
    <name type="scientific">Nocardioides plantarum</name>
    <dbReference type="NCBI Taxonomy" id="29299"/>
    <lineage>
        <taxon>Bacteria</taxon>
        <taxon>Bacillati</taxon>
        <taxon>Actinomycetota</taxon>
        <taxon>Actinomycetes</taxon>
        <taxon>Propionibacteriales</taxon>
        <taxon>Nocardioidaceae</taxon>
        <taxon>Nocardioides</taxon>
    </lineage>
</organism>
<dbReference type="InterPro" id="IPR001851">
    <property type="entry name" value="ABC_transp_permease"/>
</dbReference>
<dbReference type="Pfam" id="PF02653">
    <property type="entry name" value="BPD_transp_2"/>
    <property type="match status" value="1"/>
</dbReference>
<evidence type="ECO:0000256" key="3">
    <source>
        <dbReference type="ARBA" id="ARBA00022692"/>
    </source>
</evidence>
<accession>A0ABV5K782</accession>
<comment type="caution">
    <text evidence="8">The sequence shown here is derived from an EMBL/GenBank/DDBJ whole genome shotgun (WGS) entry which is preliminary data.</text>
</comment>
<reference evidence="8 9" key="1">
    <citation type="submission" date="2024-09" db="EMBL/GenBank/DDBJ databases">
        <authorList>
            <person name="Sun Q."/>
            <person name="Mori K."/>
        </authorList>
    </citation>
    <scope>NUCLEOTIDE SEQUENCE [LARGE SCALE GENOMIC DNA]</scope>
    <source>
        <strain evidence="8 9">JCM 9626</strain>
    </source>
</reference>
<dbReference type="PANTHER" id="PTHR47089">
    <property type="entry name" value="ABC TRANSPORTER, PERMEASE PROTEIN"/>
    <property type="match status" value="1"/>
</dbReference>
<feature type="compositionally biased region" description="Basic and acidic residues" evidence="6">
    <location>
        <begin position="1"/>
        <end position="15"/>
    </location>
</feature>
<feature type="region of interest" description="Disordered" evidence="6">
    <location>
        <begin position="1"/>
        <end position="41"/>
    </location>
</feature>
<evidence type="ECO:0000256" key="5">
    <source>
        <dbReference type="ARBA" id="ARBA00023136"/>
    </source>
</evidence>
<feature type="transmembrane region" description="Helical" evidence="7">
    <location>
        <begin position="72"/>
        <end position="90"/>
    </location>
</feature>
<name>A0ABV5K782_9ACTN</name>
<dbReference type="PANTHER" id="PTHR47089:SF1">
    <property type="entry name" value="GUANOSINE ABC TRANSPORTER PERMEASE PROTEIN NUPP"/>
    <property type="match status" value="1"/>
</dbReference>
<feature type="transmembrane region" description="Helical" evidence="7">
    <location>
        <begin position="343"/>
        <end position="361"/>
    </location>
</feature>
<evidence type="ECO:0000256" key="4">
    <source>
        <dbReference type="ARBA" id="ARBA00022989"/>
    </source>
</evidence>
<feature type="transmembrane region" description="Helical" evidence="7">
    <location>
        <begin position="221"/>
        <end position="240"/>
    </location>
</feature>
<evidence type="ECO:0000313" key="9">
    <source>
        <dbReference type="Proteomes" id="UP001589750"/>
    </source>
</evidence>
<comment type="subcellular location">
    <subcellularLocation>
        <location evidence="1">Cell membrane</location>
        <topology evidence="1">Multi-pass membrane protein</topology>
    </subcellularLocation>
</comment>
<protein>
    <submittedName>
        <fullName evidence="8">ABC transporter permease</fullName>
    </submittedName>
</protein>
<feature type="transmembrane region" description="Helical" evidence="7">
    <location>
        <begin position="398"/>
        <end position="417"/>
    </location>
</feature>